<accession>A0A1M7EGT5</accession>
<dbReference type="PANTHER" id="PTHR45875:SF1">
    <property type="entry name" value="METHYLTRANSFERASE N6AMT1"/>
    <property type="match status" value="1"/>
</dbReference>
<dbReference type="Proteomes" id="UP000322545">
    <property type="component" value="Unassembled WGS sequence"/>
</dbReference>
<evidence type="ECO:0000256" key="2">
    <source>
        <dbReference type="ARBA" id="ARBA00022679"/>
    </source>
</evidence>
<evidence type="ECO:0000313" key="5">
    <source>
        <dbReference type="Proteomes" id="UP000322545"/>
    </source>
</evidence>
<reference evidence="4 5" key="1">
    <citation type="submission" date="2016-11" db="EMBL/GenBank/DDBJ databases">
        <authorList>
            <person name="Varghese N."/>
            <person name="Submissions S."/>
        </authorList>
    </citation>
    <scope>NUCLEOTIDE SEQUENCE [LARGE SCALE GENOMIC DNA]</scope>
    <source>
        <strain evidence="4 5">DSM 28249</strain>
    </source>
</reference>
<dbReference type="SUPFAM" id="SSF53335">
    <property type="entry name" value="S-adenosyl-L-methionine-dependent methyltransferases"/>
    <property type="match status" value="1"/>
</dbReference>
<dbReference type="GO" id="GO:0032259">
    <property type="term" value="P:methylation"/>
    <property type="evidence" value="ECO:0007669"/>
    <property type="project" value="UniProtKB-KW"/>
</dbReference>
<dbReference type="PANTHER" id="PTHR45875">
    <property type="entry name" value="METHYLTRANSFERASE N6AMT1"/>
    <property type="match status" value="1"/>
</dbReference>
<name>A0A1M7EGT5_9RHOB</name>
<dbReference type="GO" id="GO:0008276">
    <property type="term" value="F:protein methyltransferase activity"/>
    <property type="evidence" value="ECO:0007669"/>
    <property type="project" value="TreeGrafter"/>
</dbReference>
<sequence>MAVDDLGVMTSTGIAGLRPFWPSDYSGLIVRHLMRHPGLCRGRHVLDLGTGSGVLAGTALQLGATDVVATDLDPDALHLAEDRLARIAPEARVQLGQGAMWDAVESDLRFDLVLANLPNFPAEQLQSGSRAAFWSVGGEDGRKVLDPFLAGLPKRLRQGGSAVFTQNRCVGLRMTLDRLAEAGCGARVVETALVPVGPDKLAALSRISHEPEGLIEMAGFVFLEVVLVVVESEGPERRSISGREKTA</sequence>
<keyword evidence="3" id="KW-0949">S-adenosyl-L-methionine</keyword>
<evidence type="ECO:0000256" key="3">
    <source>
        <dbReference type="ARBA" id="ARBA00022691"/>
    </source>
</evidence>
<organism evidence="4 5">
    <name type="scientific">Roseovarius litoreus</name>
    <dbReference type="NCBI Taxonomy" id="1155722"/>
    <lineage>
        <taxon>Bacteria</taxon>
        <taxon>Pseudomonadati</taxon>
        <taxon>Pseudomonadota</taxon>
        <taxon>Alphaproteobacteria</taxon>
        <taxon>Rhodobacterales</taxon>
        <taxon>Roseobacteraceae</taxon>
        <taxon>Roseovarius</taxon>
    </lineage>
</organism>
<dbReference type="AlphaFoldDB" id="A0A1M7EGT5"/>
<evidence type="ECO:0000313" key="4">
    <source>
        <dbReference type="EMBL" id="SHL90927.1"/>
    </source>
</evidence>
<protein>
    <submittedName>
        <fullName evidence="4">Release factor glutamine methyltransferase</fullName>
    </submittedName>
</protein>
<dbReference type="EMBL" id="FRCB01000003">
    <property type="protein sequence ID" value="SHL90927.1"/>
    <property type="molecule type" value="Genomic_DNA"/>
</dbReference>
<evidence type="ECO:0000256" key="1">
    <source>
        <dbReference type="ARBA" id="ARBA00022603"/>
    </source>
</evidence>
<dbReference type="InterPro" id="IPR029063">
    <property type="entry name" value="SAM-dependent_MTases_sf"/>
</dbReference>
<keyword evidence="5" id="KW-1185">Reference proteome</keyword>
<keyword evidence="2 4" id="KW-0808">Transferase</keyword>
<dbReference type="InterPro" id="IPR052190">
    <property type="entry name" value="Euk-Arch_PrmC-MTase"/>
</dbReference>
<dbReference type="GO" id="GO:0035657">
    <property type="term" value="C:eRF1 methyltransferase complex"/>
    <property type="evidence" value="ECO:0007669"/>
    <property type="project" value="TreeGrafter"/>
</dbReference>
<keyword evidence="1 4" id="KW-0489">Methyltransferase</keyword>
<dbReference type="Pfam" id="PF06325">
    <property type="entry name" value="PrmA"/>
    <property type="match status" value="1"/>
</dbReference>
<dbReference type="Gene3D" id="3.40.50.150">
    <property type="entry name" value="Vaccinia Virus protein VP39"/>
    <property type="match status" value="1"/>
</dbReference>
<gene>
    <name evidence="4" type="ORF">SAMN05443432_103356</name>
</gene>
<dbReference type="GO" id="GO:0008757">
    <property type="term" value="F:S-adenosylmethionine-dependent methyltransferase activity"/>
    <property type="evidence" value="ECO:0007669"/>
    <property type="project" value="TreeGrafter"/>
</dbReference>
<dbReference type="CDD" id="cd02440">
    <property type="entry name" value="AdoMet_MTases"/>
    <property type="match status" value="1"/>
</dbReference>
<proteinExistence type="predicted"/>